<dbReference type="GO" id="GO:0051603">
    <property type="term" value="P:proteolysis involved in protein catabolic process"/>
    <property type="evidence" value="ECO:0007669"/>
    <property type="project" value="InterPro"/>
</dbReference>
<reference evidence="6" key="1">
    <citation type="journal article" date="2024" name="Gigascience">
        <title>Chromosome-level genome of the poultry shaft louse Menopon gallinae provides insight into the host-switching and adaptive evolution of parasitic lice.</title>
        <authorList>
            <person name="Xu Y."/>
            <person name="Ma L."/>
            <person name="Liu S."/>
            <person name="Liang Y."/>
            <person name="Liu Q."/>
            <person name="He Z."/>
            <person name="Tian L."/>
            <person name="Duan Y."/>
            <person name="Cai W."/>
            <person name="Li H."/>
            <person name="Song F."/>
        </authorList>
    </citation>
    <scope>NUCLEOTIDE SEQUENCE</scope>
    <source>
        <strain evidence="6">Cailab_2023a</strain>
    </source>
</reference>
<comment type="subunit">
    <text evidence="5">The 26S proteasome consists of a 20S proteasome core and two 19S regulatory subunits. The 20S proteasome core is composed of 28 subunits that are arranged in four stacked rings, resulting in a barrel-shaped structure. The two end rings are each formed by seven alpha subunits, and the two central rings are each formed by seven beta subunits. The catalytic chamber with the active sites is on the inside of the barrel.</text>
</comment>
<name>A0AAW2IDX1_9NEOP</name>
<dbReference type="PROSITE" id="PS51476">
    <property type="entry name" value="PROTEASOME_BETA_2"/>
    <property type="match status" value="1"/>
</dbReference>
<evidence type="ECO:0000256" key="1">
    <source>
        <dbReference type="ARBA" id="ARBA00004123"/>
    </source>
</evidence>
<dbReference type="InterPro" id="IPR001353">
    <property type="entry name" value="Proteasome_sua/b"/>
</dbReference>
<proteinExistence type="predicted"/>
<accession>A0AAW2IDX1</accession>
<keyword evidence="2" id="KW-0963">Cytoplasm</keyword>
<keyword evidence="4" id="KW-0539">Nucleus</keyword>
<dbReference type="SUPFAM" id="SSF56235">
    <property type="entry name" value="N-terminal nucleophile aminohydrolases (Ntn hydrolases)"/>
    <property type="match status" value="1"/>
</dbReference>
<dbReference type="PANTHER" id="PTHR32194">
    <property type="entry name" value="METALLOPROTEASE TLDD"/>
    <property type="match status" value="1"/>
</dbReference>
<evidence type="ECO:0000256" key="3">
    <source>
        <dbReference type="ARBA" id="ARBA00022942"/>
    </source>
</evidence>
<sequence length="225" mass="25067">MMGVEDYARKVVPFQFYTDNGGSIVAIAGNDFAVIGSDTRLSSNYSIFTRDQTKLFELSDSTIMGCSGCWCDTLQLTKVVKAQMQMYYHDNNKIMTTPAVSQLISTVLYYRRFMPYLVYNLLAGLDGDGRGCVYSYDPIGHCERNMFRAVGSSGALLQPLLDNQLGFLNMENVERTPVTLQKALGILKDTFISAAERDIYTGDSLAISVITKNGIESETFDLRKD</sequence>
<dbReference type="FunFam" id="3.60.20.10:FF:000027">
    <property type="entry name" value="Proteasome subunit beta type-6"/>
    <property type="match status" value="1"/>
</dbReference>
<comment type="caution">
    <text evidence="6">The sequence shown here is derived from an EMBL/GenBank/DDBJ whole genome shotgun (WGS) entry which is preliminary data.</text>
</comment>
<dbReference type="Pfam" id="PF00227">
    <property type="entry name" value="Proteasome"/>
    <property type="match status" value="1"/>
</dbReference>
<gene>
    <name evidence="6" type="ORF">PYX00_001559</name>
</gene>
<comment type="subcellular location">
    <subcellularLocation>
        <location evidence="1">Nucleus</location>
    </subcellularLocation>
</comment>
<organism evidence="6">
    <name type="scientific">Menopon gallinae</name>
    <name type="common">poultry shaft louse</name>
    <dbReference type="NCBI Taxonomy" id="328185"/>
    <lineage>
        <taxon>Eukaryota</taxon>
        <taxon>Metazoa</taxon>
        <taxon>Ecdysozoa</taxon>
        <taxon>Arthropoda</taxon>
        <taxon>Hexapoda</taxon>
        <taxon>Insecta</taxon>
        <taxon>Pterygota</taxon>
        <taxon>Neoptera</taxon>
        <taxon>Paraneoptera</taxon>
        <taxon>Psocodea</taxon>
        <taxon>Troctomorpha</taxon>
        <taxon>Phthiraptera</taxon>
        <taxon>Amblycera</taxon>
        <taxon>Menoponidae</taxon>
        <taxon>Menopon</taxon>
    </lineage>
</organism>
<dbReference type="GO" id="GO:0005634">
    <property type="term" value="C:nucleus"/>
    <property type="evidence" value="ECO:0007669"/>
    <property type="project" value="UniProtKB-SubCell"/>
</dbReference>
<evidence type="ECO:0000256" key="2">
    <source>
        <dbReference type="ARBA" id="ARBA00022490"/>
    </source>
</evidence>
<dbReference type="InterPro" id="IPR023333">
    <property type="entry name" value="Proteasome_suB-type"/>
</dbReference>
<evidence type="ECO:0000256" key="5">
    <source>
        <dbReference type="ARBA" id="ARBA00026071"/>
    </source>
</evidence>
<dbReference type="GO" id="GO:0005737">
    <property type="term" value="C:cytoplasm"/>
    <property type="evidence" value="ECO:0007669"/>
    <property type="project" value="TreeGrafter"/>
</dbReference>
<dbReference type="EMBL" id="JARGDH010000001">
    <property type="protein sequence ID" value="KAL0280186.1"/>
    <property type="molecule type" value="Genomic_DNA"/>
</dbReference>
<dbReference type="CDD" id="cd03757">
    <property type="entry name" value="proteasome_beta_type_1"/>
    <property type="match status" value="1"/>
</dbReference>
<evidence type="ECO:0000256" key="4">
    <source>
        <dbReference type="ARBA" id="ARBA00023242"/>
    </source>
</evidence>
<protein>
    <recommendedName>
        <fullName evidence="7">Proteasome subunit beta type</fullName>
    </recommendedName>
</protein>
<evidence type="ECO:0008006" key="7">
    <source>
        <dbReference type="Google" id="ProtNLM"/>
    </source>
</evidence>
<dbReference type="GO" id="GO:0005839">
    <property type="term" value="C:proteasome core complex"/>
    <property type="evidence" value="ECO:0007669"/>
    <property type="project" value="InterPro"/>
</dbReference>
<evidence type="ECO:0000313" key="6">
    <source>
        <dbReference type="EMBL" id="KAL0280186.1"/>
    </source>
</evidence>
<dbReference type="PANTHER" id="PTHR32194:SF2">
    <property type="entry name" value="PROTEASOME SUBUNIT BETA TYPE-1"/>
    <property type="match status" value="1"/>
</dbReference>
<keyword evidence="3" id="KW-0647">Proteasome</keyword>
<dbReference type="InterPro" id="IPR029055">
    <property type="entry name" value="Ntn_hydrolases_N"/>
</dbReference>
<dbReference type="AlphaFoldDB" id="A0AAW2IDX1"/>
<dbReference type="Gene3D" id="3.60.20.10">
    <property type="entry name" value="Glutamine Phosphoribosylpyrophosphate, subunit 1, domain 1"/>
    <property type="match status" value="1"/>
</dbReference>